<dbReference type="SUPFAM" id="SSF47336">
    <property type="entry name" value="ACP-like"/>
    <property type="match status" value="1"/>
</dbReference>
<dbReference type="InterPro" id="IPR036291">
    <property type="entry name" value="NAD(P)-bd_dom_sf"/>
</dbReference>
<dbReference type="InterPro" id="IPR009081">
    <property type="entry name" value="PP-bd_ACP"/>
</dbReference>
<dbReference type="Proteomes" id="UP001499930">
    <property type="component" value="Unassembled WGS sequence"/>
</dbReference>
<dbReference type="Pfam" id="PF08659">
    <property type="entry name" value="KR"/>
    <property type="match status" value="1"/>
</dbReference>
<dbReference type="InterPro" id="IPR029058">
    <property type="entry name" value="AB_hydrolase_fold"/>
</dbReference>
<keyword evidence="2" id="KW-0597">Phosphoprotein</keyword>
<evidence type="ECO:0000313" key="6">
    <source>
        <dbReference type="Proteomes" id="UP001499930"/>
    </source>
</evidence>
<evidence type="ECO:0000256" key="2">
    <source>
        <dbReference type="ARBA" id="ARBA00022553"/>
    </source>
</evidence>
<protein>
    <recommendedName>
        <fullName evidence="4">Carrier domain-containing protein</fullName>
    </recommendedName>
</protein>
<dbReference type="InterPro" id="IPR036736">
    <property type="entry name" value="ACP-like_sf"/>
</dbReference>
<dbReference type="Pfam" id="PF00550">
    <property type="entry name" value="PP-binding"/>
    <property type="match status" value="1"/>
</dbReference>
<evidence type="ECO:0000256" key="1">
    <source>
        <dbReference type="ARBA" id="ARBA00022450"/>
    </source>
</evidence>
<dbReference type="Gene3D" id="3.40.50.720">
    <property type="entry name" value="NAD(P)-binding Rossmann-like Domain"/>
    <property type="match status" value="1"/>
</dbReference>
<dbReference type="SMART" id="SM00823">
    <property type="entry name" value="PKS_PP"/>
    <property type="match status" value="1"/>
</dbReference>
<dbReference type="SUPFAM" id="SSF51735">
    <property type="entry name" value="NAD(P)-binding Rossmann-fold domains"/>
    <property type="match status" value="1"/>
</dbReference>
<gene>
    <name evidence="5" type="ORF">GCM10017559_58870</name>
</gene>
<dbReference type="PANTHER" id="PTHR43775">
    <property type="entry name" value="FATTY ACID SYNTHASE"/>
    <property type="match status" value="1"/>
</dbReference>
<feature type="domain" description="Carrier" evidence="4">
    <location>
        <begin position="266"/>
        <end position="341"/>
    </location>
</feature>
<dbReference type="Gene3D" id="3.40.50.1820">
    <property type="entry name" value="alpha/beta hydrolase"/>
    <property type="match status" value="1"/>
</dbReference>
<accession>A0ABP6KZT6</accession>
<keyword evidence="1" id="KW-0596">Phosphopantetheine</keyword>
<evidence type="ECO:0000256" key="3">
    <source>
        <dbReference type="SAM" id="MobiDB-lite"/>
    </source>
</evidence>
<dbReference type="InterPro" id="IPR020806">
    <property type="entry name" value="PKS_PP-bd"/>
</dbReference>
<name>A0ABP6KZT6_9ACTN</name>
<sequence>MALAGHLVRSGVRRLALLARTAPPDGDEGVARLKAAGAEVLLLTADAGMPDQLRAALKRAREHFGGLHGVIHAAGLPAGGLLLRRTPAETARVLAPKVHAMGPLAELVGPGTPESERPELLVLYSSAVTAFGGIGEGDYCAANTVLDAYGQALAGTAPSTRVVTVAWGPWRHDVWQSERLKTAGGLADKVAAYRDRYGFADEAGCVLLDRIVAGGHGCVMAVRQPLREVLDAWTNMLDLDGLLQSATATPQGERFPRPGLRTDYTAPRTEAEARMADLWGAYLGIDRVGVHDPFFDLGGNSLTGMAMVLAIEKDLGRPVAPAVLFEHPTVAAFAAALDGDDDPGAQEALAGSSARGQRRRRARSSNRT</sequence>
<feature type="compositionally biased region" description="Basic residues" evidence="3">
    <location>
        <begin position="356"/>
        <end position="368"/>
    </location>
</feature>
<organism evidence="5 6">
    <name type="scientific">Streptosporangium longisporum</name>
    <dbReference type="NCBI Taxonomy" id="46187"/>
    <lineage>
        <taxon>Bacteria</taxon>
        <taxon>Bacillati</taxon>
        <taxon>Actinomycetota</taxon>
        <taxon>Actinomycetes</taxon>
        <taxon>Streptosporangiales</taxon>
        <taxon>Streptosporangiaceae</taxon>
        <taxon>Streptosporangium</taxon>
    </lineage>
</organism>
<reference evidence="6" key="1">
    <citation type="journal article" date="2019" name="Int. J. Syst. Evol. Microbiol.">
        <title>The Global Catalogue of Microorganisms (GCM) 10K type strain sequencing project: providing services to taxonomists for standard genome sequencing and annotation.</title>
        <authorList>
            <consortium name="The Broad Institute Genomics Platform"/>
            <consortium name="The Broad Institute Genome Sequencing Center for Infectious Disease"/>
            <person name="Wu L."/>
            <person name="Ma J."/>
        </authorList>
    </citation>
    <scope>NUCLEOTIDE SEQUENCE [LARGE SCALE GENOMIC DNA]</scope>
    <source>
        <strain evidence="6">JCM 3106</strain>
    </source>
</reference>
<evidence type="ECO:0000313" key="5">
    <source>
        <dbReference type="EMBL" id="GAA3025423.1"/>
    </source>
</evidence>
<comment type="caution">
    <text evidence="5">The sequence shown here is derived from an EMBL/GenBank/DDBJ whole genome shotgun (WGS) entry which is preliminary data.</text>
</comment>
<dbReference type="PROSITE" id="PS50075">
    <property type="entry name" value="CARRIER"/>
    <property type="match status" value="1"/>
</dbReference>
<dbReference type="InterPro" id="IPR050091">
    <property type="entry name" value="PKS_NRPS_Biosynth_Enz"/>
</dbReference>
<dbReference type="SMART" id="SM00822">
    <property type="entry name" value="PKS_KR"/>
    <property type="match status" value="1"/>
</dbReference>
<dbReference type="InterPro" id="IPR057326">
    <property type="entry name" value="KR_dom"/>
</dbReference>
<dbReference type="PANTHER" id="PTHR43775:SF37">
    <property type="entry name" value="SI:DKEY-61P9.11"/>
    <property type="match status" value="1"/>
</dbReference>
<dbReference type="EMBL" id="BAAAWD010000015">
    <property type="protein sequence ID" value="GAA3025423.1"/>
    <property type="molecule type" value="Genomic_DNA"/>
</dbReference>
<proteinExistence type="predicted"/>
<dbReference type="InterPro" id="IPR013968">
    <property type="entry name" value="PKS_KR"/>
</dbReference>
<feature type="region of interest" description="Disordered" evidence="3">
    <location>
        <begin position="341"/>
        <end position="368"/>
    </location>
</feature>
<evidence type="ECO:0000259" key="4">
    <source>
        <dbReference type="PROSITE" id="PS50075"/>
    </source>
</evidence>
<keyword evidence="6" id="KW-1185">Reference proteome</keyword>